<dbReference type="AlphaFoldDB" id="E5YAQ2"/>
<evidence type="ECO:0000313" key="2">
    <source>
        <dbReference type="Proteomes" id="UP000006034"/>
    </source>
</evidence>
<dbReference type="GeneID" id="78084275"/>
<dbReference type="Proteomes" id="UP000006034">
    <property type="component" value="Unassembled WGS sequence"/>
</dbReference>
<dbReference type="InterPro" id="IPR011050">
    <property type="entry name" value="Pectin_lyase_fold/virulence"/>
</dbReference>
<evidence type="ECO:0000313" key="1">
    <source>
        <dbReference type="EMBL" id="EFV42922.1"/>
    </source>
</evidence>
<proteinExistence type="predicted"/>
<dbReference type="OrthoDB" id="5465473at2"/>
<protein>
    <submittedName>
        <fullName evidence="1">Uncharacterized protein</fullName>
    </submittedName>
</protein>
<keyword evidence="2" id="KW-1185">Reference proteome</keyword>
<comment type="caution">
    <text evidence="1">The sequence shown here is derived from an EMBL/GenBank/DDBJ whole genome shotgun (WGS) entry which is preliminary data.</text>
</comment>
<reference evidence="1 2" key="2">
    <citation type="submission" date="2013-04" db="EMBL/GenBank/DDBJ databases">
        <title>The Genome Sequence of Bilophila wadsworthia 3_1_6.</title>
        <authorList>
            <consortium name="The Broad Institute Genomics Platform"/>
            <person name="Earl A."/>
            <person name="Ward D."/>
            <person name="Feldgarden M."/>
            <person name="Gevers D."/>
            <person name="Sibley C."/>
            <person name="Strauss J."/>
            <person name="Allen-Vercoe E."/>
            <person name="Walker B."/>
            <person name="Young S."/>
            <person name="Zeng Q."/>
            <person name="Gargeya S."/>
            <person name="Fitzgerald M."/>
            <person name="Haas B."/>
            <person name="Abouelleil A."/>
            <person name="Allen A.W."/>
            <person name="Alvarado L."/>
            <person name="Arachchi H.M."/>
            <person name="Berlin A.M."/>
            <person name="Chapman S.B."/>
            <person name="Gainer-Dewar J."/>
            <person name="Goldberg J."/>
            <person name="Griggs A."/>
            <person name="Gujja S."/>
            <person name="Hansen M."/>
            <person name="Howarth C."/>
            <person name="Imamovic A."/>
            <person name="Ireland A."/>
            <person name="Larimer J."/>
            <person name="McCowan C."/>
            <person name="Murphy C."/>
            <person name="Pearson M."/>
            <person name="Poon T.W."/>
            <person name="Priest M."/>
            <person name="Roberts A."/>
            <person name="Saif S."/>
            <person name="Shea T."/>
            <person name="Sisk P."/>
            <person name="Sykes S."/>
            <person name="Wortman J."/>
            <person name="Nusbaum C."/>
            <person name="Birren B."/>
        </authorList>
    </citation>
    <scope>NUCLEOTIDE SEQUENCE [LARGE SCALE GENOMIC DNA]</scope>
    <source>
        <strain evidence="1 2">3_1_6</strain>
    </source>
</reference>
<name>E5YAQ2_BILW3</name>
<reference evidence="1 2" key="1">
    <citation type="submission" date="2010-10" db="EMBL/GenBank/DDBJ databases">
        <authorList>
            <consortium name="The Broad Institute Genome Sequencing Platform"/>
            <person name="Ward D."/>
            <person name="Earl A."/>
            <person name="Feldgarden M."/>
            <person name="Young S.K."/>
            <person name="Gargeya S."/>
            <person name="Zeng Q."/>
            <person name="Alvarado L."/>
            <person name="Berlin A."/>
            <person name="Bochicchio J."/>
            <person name="Chapman S.B."/>
            <person name="Chen Z."/>
            <person name="Freedman E."/>
            <person name="Gellesch M."/>
            <person name="Goldberg J."/>
            <person name="Griggs A."/>
            <person name="Gujja S."/>
            <person name="Heilman E."/>
            <person name="Heiman D."/>
            <person name="Howarth C."/>
            <person name="Mehta T."/>
            <person name="Neiman D."/>
            <person name="Pearson M."/>
            <person name="Roberts A."/>
            <person name="Saif S."/>
            <person name="Shea T."/>
            <person name="Shenoy N."/>
            <person name="Sisk P."/>
            <person name="Stolte C."/>
            <person name="Sykes S."/>
            <person name="White J."/>
            <person name="Yandava C."/>
            <person name="Allen-Vercoe E."/>
            <person name="Sibley C."/>
            <person name="Ambrose C.E."/>
            <person name="Strauss J."/>
            <person name="Daigneault M."/>
            <person name="Haas B."/>
            <person name="Nusbaum C."/>
            <person name="Birren B."/>
        </authorList>
    </citation>
    <scope>NUCLEOTIDE SEQUENCE [LARGE SCALE GENOMIC DNA]</scope>
    <source>
        <strain evidence="1 2">3_1_6</strain>
    </source>
</reference>
<dbReference type="eggNOG" id="ENOG502ZNXT">
    <property type="taxonomic scope" value="Bacteria"/>
</dbReference>
<dbReference type="RefSeq" id="WP_005029903.1">
    <property type="nucleotide sequence ID" value="NZ_KE150238.1"/>
</dbReference>
<accession>E5YAQ2</accession>
<dbReference type="STRING" id="563192.HMPREF0179_03273"/>
<dbReference type="SUPFAM" id="SSF51126">
    <property type="entry name" value="Pectin lyase-like"/>
    <property type="match status" value="1"/>
</dbReference>
<dbReference type="HOGENOM" id="CLU_680891_0_0_7"/>
<dbReference type="EMBL" id="ADCP02000001">
    <property type="protein sequence ID" value="EFV42922.1"/>
    <property type="molecule type" value="Genomic_DNA"/>
</dbReference>
<sequence length="404" mass="42636">MSRPALIDKLCQAGKWLFKPDLVPVDDVTLKRGSTAISVAIDALVRSGGGLAVDAKTGRLYVDFSLVPDDQMQAIVLAMVQQGGGLAVDGTGKLYVDFASMPTDKFESMLKSIRVPVWLTGNKPFYVNINTGSDTLDEKRGESAGKPFKTLQACLNYVCDNFNVSRYACTINVAPGTYFYFGIADFARTTGYIMITGESAATTIVEATNRSAGSFSAGSWRLKNIKFREVAADVPAGGAWVEGNALSVMGTAVVSLDEGFESEIIAGASVSVVSTGAFRAISLADSSIVTVYKARITAIDNTLRQIVKGRMSGLTGYGSSVCNLRGVSAGAVCLEINGDFSTSITANGSYIVRNTVDLPVVTGTAQGRRYSAINGGRIVTSGGPDYFPGTTAGTVETSTFSWYK</sequence>
<gene>
    <name evidence="1" type="ORF">HMPREF0179_03273</name>
</gene>
<organism evidence="1 2">
    <name type="scientific">Bilophila wadsworthia (strain 3_1_6)</name>
    <dbReference type="NCBI Taxonomy" id="563192"/>
    <lineage>
        <taxon>Bacteria</taxon>
        <taxon>Pseudomonadati</taxon>
        <taxon>Thermodesulfobacteriota</taxon>
        <taxon>Desulfovibrionia</taxon>
        <taxon>Desulfovibrionales</taxon>
        <taxon>Desulfovibrionaceae</taxon>
        <taxon>Bilophila</taxon>
    </lineage>
</organism>